<gene>
    <name evidence="2" type="ORF">PgNI_06149</name>
</gene>
<reference evidence="2" key="3">
    <citation type="submission" date="2025-08" db="UniProtKB">
        <authorList>
            <consortium name="RefSeq"/>
        </authorList>
    </citation>
    <scope>IDENTIFICATION</scope>
    <source>
        <strain evidence="2">NI907</strain>
    </source>
</reference>
<dbReference type="KEGG" id="pgri:PgNI_06149"/>
<dbReference type="GeneID" id="41961085"/>
<reference evidence="1 2" key="1">
    <citation type="journal article" date="2019" name="Mol. Biol. Evol.">
        <title>Blast fungal genomes show frequent chromosomal changes, gene gains and losses, and effector gene turnover.</title>
        <authorList>
            <person name="Gomez Luciano L.B."/>
            <person name="Jason Tsai I."/>
            <person name="Chuma I."/>
            <person name="Tosa Y."/>
            <person name="Chen Y.H."/>
            <person name="Li J.Y."/>
            <person name="Li M.Y."/>
            <person name="Jade Lu M.Y."/>
            <person name="Nakayashiki H."/>
            <person name="Li W.H."/>
        </authorList>
    </citation>
    <scope>NUCLEOTIDE SEQUENCE [LARGE SCALE GENOMIC DNA]</scope>
    <source>
        <strain evidence="1 2">NI907</strain>
    </source>
</reference>
<evidence type="ECO:0000313" key="1">
    <source>
        <dbReference type="Proteomes" id="UP000515153"/>
    </source>
</evidence>
<organism evidence="1 2">
    <name type="scientific">Pyricularia grisea</name>
    <name type="common">Crabgrass-specific blast fungus</name>
    <name type="synonym">Magnaporthe grisea</name>
    <dbReference type="NCBI Taxonomy" id="148305"/>
    <lineage>
        <taxon>Eukaryota</taxon>
        <taxon>Fungi</taxon>
        <taxon>Dikarya</taxon>
        <taxon>Ascomycota</taxon>
        <taxon>Pezizomycotina</taxon>
        <taxon>Sordariomycetes</taxon>
        <taxon>Sordariomycetidae</taxon>
        <taxon>Magnaporthales</taxon>
        <taxon>Pyriculariaceae</taxon>
        <taxon>Pyricularia</taxon>
    </lineage>
</organism>
<proteinExistence type="predicted"/>
<dbReference type="AlphaFoldDB" id="A0A6P8B5Y2"/>
<reference evidence="2" key="2">
    <citation type="submission" date="2019-10" db="EMBL/GenBank/DDBJ databases">
        <authorList>
            <consortium name="NCBI Genome Project"/>
        </authorList>
    </citation>
    <scope>NUCLEOTIDE SEQUENCE</scope>
    <source>
        <strain evidence="2">NI907</strain>
    </source>
</reference>
<name>A0A6P8B5Y2_PYRGI</name>
<protein>
    <submittedName>
        <fullName evidence="2">Uncharacterized protein</fullName>
    </submittedName>
</protein>
<accession>A0A6P8B5Y2</accession>
<keyword evidence="1" id="KW-1185">Reference proteome</keyword>
<sequence>MWVLRRDSIQKQKAILGYKALYWKERSEVLSKVGLARSN</sequence>
<dbReference type="RefSeq" id="XP_030982424.1">
    <property type="nucleotide sequence ID" value="XM_031126176.1"/>
</dbReference>
<evidence type="ECO:0000313" key="2">
    <source>
        <dbReference type="RefSeq" id="XP_030982424.1"/>
    </source>
</evidence>
<dbReference type="Proteomes" id="UP000515153">
    <property type="component" value="Chromosome I"/>
</dbReference>